<dbReference type="Gene3D" id="2.180.10.10">
    <property type="entry name" value="RHS repeat-associated core"/>
    <property type="match status" value="2"/>
</dbReference>
<dbReference type="NCBIfam" id="TIGR03696">
    <property type="entry name" value="Rhs_assc_core"/>
    <property type="match status" value="1"/>
</dbReference>
<organism evidence="2 3">
    <name type="scientific">Tessaracoccus flavescens</name>
    <dbReference type="NCBI Taxonomy" id="399497"/>
    <lineage>
        <taxon>Bacteria</taxon>
        <taxon>Bacillati</taxon>
        <taxon>Actinomycetota</taxon>
        <taxon>Actinomycetes</taxon>
        <taxon>Propionibacteriales</taxon>
        <taxon>Propionibacteriaceae</taxon>
        <taxon>Tessaracoccus</taxon>
    </lineage>
</organism>
<dbReference type="Pfam" id="PF05593">
    <property type="entry name" value="RHS_repeat"/>
    <property type="match status" value="1"/>
</dbReference>
<feature type="compositionally biased region" description="Low complexity" evidence="1">
    <location>
        <begin position="1"/>
        <end position="10"/>
    </location>
</feature>
<dbReference type="EMBL" id="CP019607">
    <property type="protein sequence ID" value="AQP50860.1"/>
    <property type="molecule type" value="Genomic_DNA"/>
</dbReference>
<evidence type="ECO:0000313" key="2">
    <source>
        <dbReference type="EMBL" id="AQP50860.1"/>
    </source>
</evidence>
<feature type="region of interest" description="Disordered" evidence="1">
    <location>
        <begin position="1"/>
        <end position="22"/>
    </location>
</feature>
<proteinExistence type="predicted"/>
<dbReference type="NCBIfam" id="TIGR01643">
    <property type="entry name" value="YD_repeat_2x"/>
    <property type="match status" value="1"/>
</dbReference>
<protein>
    <submittedName>
        <fullName evidence="2">Uncharacterized protein</fullName>
    </submittedName>
</protein>
<dbReference type="KEGG" id="tfa:BW733_08480"/>
<feature type="compositionally biased region" description="Polar residues" evidence="1">
    <location>
        <begin position="929"/>
        <end position="953"/>
    </location>
</feature>
<sequence>MPAEEMPAEAQAKGGGSDKSVPVVERVPIEPVAIEVTGEPGEWLQADETPISVKGVEAAEINVLDDGAVPDSQVALAFEVTSETAETDIEVDLEALEDAGLLADIDRARLVELPACYATTPDAPQCSKPVAVLDAAPTAEKTLSVSGLSGASTLMAVAAAESGENGSYAAQPLAPSSTWSTGGSTGEFSWSYPLAVPDLALQGAIAPTVGLSYNSSTVDGRVRTTNNQAGLIGQGWGYEAGFIERRYVTCDSHPEHPKPGEGDLCWAGEALFLNFGDRSAEIVRDDATGVFKLKKDDGTRIEKLTGAPNGVLNGEHWKLTTPDGMQYFFGREALPGRTDQALTQSTWSVPVYGAAAGDPCYNSADFESSKCVQGWRWNLDYAEDTYGNAMAYYYNKEMNYYEGSSRMQYTRGGIPLRIDYGLRNENNSIYGSPVGARVVFEHAERCMPTADFACDPSLFTTNNKGRWPDTPRDLKCEVTGTCMVGSPTFWNQRRITKIYTQILTSGGTWLTRDSYALGHSFPSAVDTSLWLSSITHTSYSTTGEAITRDPIEFTHIMNENRVVGDTMPMMRLREIRDEVGLQTQVTYTPQDCSPTSLPTGDLSANTRRCFPVKWTTPGASEPSIDFFHKYLVSNIDIFDLAGNSPAQRYRYNYGGTPAWRYDDNELTKAKDRSWGQFRGYQYVDTLFGDPANTTNGTADKLNVTRTYYLRGLHSGKTESGTASVTRQNSLGENIVDFDLLAGAAYETQTFLSHTDLANPLAKSLTTYEIKPATATRARTGISALTSNVIGVTTQRTITPITTGGNLTSTITSTLDALGRPTAVSTTGSNADSSCVRTSYAQNTARNILALPAEVTTTAGTCAETGTQLRGARIFYDGSTTLGQVTGPGSATRTETAVSATEWARAVASYDAAGRIISSTAYTSASDTTGRVSKTNYSPTSGGPIETVTTTNPLGQSASTAYNIDGQSIKETGVSGQSTEATYDALGRITAVWEPGFPKTGPATRTYSYTISRTAPETTTTKTTTQISGTTATQTTTIAIYDAFGQQIQTQADAVGGGRIVDNAFYNSNGQVAKTWNHWYTTGAPSGTPVLTTESAIDSRTQNYYDGAGRITDAVSYKGTTETRRTKTLYTGNQTLVVPPGGFGINSIVVNALGQTLEKRDYVTAPTISGATFSGGTYKTTKFTTDAVGQQTGLTDPTGAVWAYTYDLAGNRTKAVDPDTGTSTTTYNHLGQKLTSVDARGSAGTLKFTYDALGRTTKVVGGVGDKTIATWTYDTLRPGLLTESRSYANGDTANAYVQKVNGYDTYARPTGMSTIIPASQGTLAGTYSKTTTYNSVGQTATEALPALGGLPAETLTRTYTSQGQPYSVVGAKQYVTKTSYNALGLVSNRVGHEGDSLSKAYVYNSETLAIDSTAFNANSNRPQVQFNAYTRNSAGLITKASTSMNYSNPAGVRTMCYRYDTRMRLTEGWTSTDSCKANPTSTNKTTGGVLPIWHQWTYNDAGVRTKLVRNKVVELPAATTTTTSTLATTGPKHAVASDVSVTGSTTTTSNYTYDAAGNTTKTVTGSVTENLTWDAQGKLVTVANGTKTTSYIRDADGNILVRKDPAGTTIYTPAGELRLTGTSTKTGTRFYSHAGETVAQRIGATVLQALDSDHLGTGTVAVNWADLNQTAWRMLDPFGNHIATIGAWQTDHTYLDKATDASTGYVQMGARVYNPKNGRFLSVDPIMSPYVANTLNGYSYTAGDPINSSDPTGLNPRLYHQNPDSPWLVTSVTTNPVTLPTRETTTRTSTRYVAKESTGYYRKGSTRTEHRYTSKSSSGGGKDKPTAAPTPTATPTPVPLVVPSVNSPDLPTVLGSPVQTASAGALFVLALYYSKSAETLLVFSGGIPTVTSVASSEAAGYLASQALAAMPDLSFNPTQYRKHAKKHIKNYTDGVRVRSHHNPVDQQWYRDRIDDVYTDPDEIRVGTIRGQNDPVIMMRKGDDLLWVKTSGEYISMFPTKYNGHWAKAVSFYVR</sequence>
<dbReference type="InterPro" id="IPR031325">
    <property type="entry name" value="RHS_repeat"/>
</dbReference>
<feature type="region of interest" description="Disordered" evidence="1">
    <location>
        <begin position="1777"/>
        <end position="1842"/>
    </location>
</feature>
<dbReference type="STRING" id="399497.BW733_08480"/>
<evidence type="ECO:0000256" key="1">
    <source>
        <dbReference type="SAM" id="MobiDB-lite"/>
    </source>
</evidence>
<dbReference type="InterPro" id="IPR050708">
    <property type="entry name" value="T6SS_VgrG/RHS"/>
</dbReference>
<feature type="region of interest" description="Disordered" evidence="1">
    <location>
        <begin position="923"/>
        <end position="953"/>
    </location>
</feature>
<keyword evidence="3" id="KW-1185">Reference proteome</keyword>
<dbReference type="Proteomes" id="UP000188235">
    <property type="component" value="Chromosome"/>
</dbReference>
<gene>
    <name evidence="2" type="ORF">BW733_08480</name>
</gene>
<evidence type="ECO:0000313" key="3">
    <source>
        <dbReference type="Proteomes" id="UP000188235"/>
    </source>
</evidence>
<dbReference type="PANTHER" id="PTHR32305:SF17">
    <property type="entry name" value="TRNA NUCLEASE WAPA"/>
    <property type="match status" value="1"/>
</dbReference>
<feature type="compositionally biased region" description="Low complexity" evidence="1">
    <location>
        <begin position="1777"/>
        <end position="1790"/>
    </location>
</feature>
<dbReference type="InterPro" id="IPR022385">
    <property type="entry name" value="Rhs_assc_core"/>
</dbReference>
<accession>A0A1Q2CXQ4</accession>
<reference evidence="2 3" key="1">
    <citation type="journal article" date="2008" name="Int. J. Syst. Evol. Microbiol.">
        <title>Tessaracoccus flavescens sp. nov., isolated from marine sediment.</title>
        <authorList>
            <person name="Lee D.W."/>
            <person name="Lee S.D."/>
        </authorList>
    </citation>
    <scope>NUCLEOTIDE SEQUENCE [LARGE SCALE GENOMIC DNA]</scope>
    <source>
        <strain evidence="2 3">SST-39T</strain>
    </source>
</reference>
<dbReference type="PANTHER" id="PTHR32305">
    <property type="match status" value="1"/>
</dbReference>
<name>A0A1Q2CXQ4_9ACTN</name>
<dbReference type="InterPro" id="IPR006530">
    <property type="entry name" value="YD"/>
</dbReference>